<comment type="caution">
    <text evidence="1">The sequence shown here is derived from an EMBL/GenBank/DDBJ whole genome shotgun (WGS) entry which is preliminary data.</text>
</comment>
<keyword evidence="2" id="KW-1185">Reference proteome</keyword>
<gene>
    <name evidence="1" type="ORF">CEXT_813811</name>
</gene>
<sequence length="103" mass="11440">MLPFWLSVTRGLASEYQIKNESGELGVQYKFSNTTAVLKYENPLHLPYRLVFQHGATVTSHTAMGAEQLRAEVVSGHLHPMLAYAQSPIISRHAAIFSMLVSP</sequence>
<protein>
    <recommendedName>
        <fullName evidence="3">Late embryogenesis abundant protein LEA-2 subgroup domain-containing protein</fullName>
    </recommendedName>
</protein>
<evidence type="ECO:0000313" key="1">
    <source>
        <dbReference type="EMBL" id="GIY74631.1"/>
    </source>
</evidence>
<accession>A0AAV4VW05</accession>
<reference evidence="1 2" key="1">
    <citation type="submission" date="2021-06" db="EMBL/GenBank/DDBJ databases">
        <title>Caerostris extrusa draft genome.</title>
        <authorList>
            <person name="Kono N."/>
            <person name="Arakawa K."/>
        </authorList>
    </citation>
    <scope>NUCLEOTIDE SEQUENCE [LARGE SCALE GENOMIC DNA]</scope>
</reference>
<evidence type="ECO:0000313" key="2">
    <source>
        <dbReference type="Proteomes" id="UP001054945"/>
    </source>
</evidence>
<name>A0AAV4VW05_CAEEX</name>
<dbReference type="Proteomes" id="UP001054945">
    <property type="component" value="Unassembled WGS sequence"/>
</dbReference>
<proteinExistence type="predicted"/>
<dbReference type="EMBL" id="BPLR01015239">
    <property type="protein sequence ID" value="GIY74631.1"/>
    <property type="molecule type" value="Genomic_DNA"/>
</dbReference>
<organism evidence="1 2">
    <name type="scientific">Caerostris extrusa</name>
    <name type="common">Bark spider</name>
    <name type="synonym">Caerostris bankana</name>
    <dbReference type="NCBI Taxonomy" id="172846"/>
    <lineage>
        <taxon>Eukaryota</taxon>
        <taxon>Metazoa</taxon>
        <taxon>Ecdysozoa</taxon>
        <taxon>Arthropoda</taxon>
        <taxon>Chelicerata</taxon>
        <taxon>Arachnida</taxon>
        <taxon>Araneae</taxon>
        <taxon>Araneomorphae</taxon>
        <taxon>Entelegynae</taxon>
        <taxon>Araneoidea</taxon>
        <taxon>Araneidae</taxon>
        <taxon>Caerostris</taxon>
    </lineage>
</organism>
<dbReference type="AlphaFoldDB" id="A0AAV4VW05"/>
<evidence type="ECO:0008006" key="3">
    <source>
        <dbReference type="Google" id="ProtNLM"/>
    </source>
</evidence>